<evidence type="ECO:0000256" key="1">
    <source>
        <dbReference type="SAM" id="MobiDB-lite"/>
    </source>
</evidence>
<organism evidence="2 3">
    <name type="scientific">Plectus sambesii</name>
    <dbReference type="NCBI Taxonomy" id="2011161"/>
    <lineage>
        <taxon>Eukaryota</taxon>
        <taxon>Metazoa</taxon>
        <taxon>Ecdysozoa</taxon>
        <taxon>Nematoda</taxon>
        <taxon>Chromadorea</taxon>
        <taxon>Plectida</taxon>
        <taxon>Plectina</taxon>
        <taxon>Plectoidea</taxon>
        <taxon>Plectidae</taxon>
        <taxon>Plectus</taxon>
    </lineage>
</organism>
<evidence type="ECO:0000313" key="3">
    <source>
        <dbReference type="WBParaSite" id="PSAMB.scaffold980size37711.g10123.t1"/>
    </source>
</evidence>
<dbReference type="Proteomes" id="UP000887566">
    <property type="component" value="Unplaced"/>
</dbReference>
<keyword evidence="2" id="KW-1185">Reference proteome</keyword>
<sequence>MPSPALSSNAPINPSLPAITSLTPPHSDYDSRSSSISPHEAPSTSPQPSPDRWSTISVCSEATFLAISPRPPPSPPLPFISAVRAEFLRRPSTVLESPVCTPPLIARLLDRSLTSNNYSTVRQLPRCHSLDTKTISKPKRPIKIASILEDDLLQPPSRLIRDEKMNSETSLTAVTLLSPLSTAPSSRAQSRSRSYRSLHHDYSLKSTGKDFSLPGSTDLDDRTASEIVPNFPPNSEPSIRKSSKPSLMLVSKALAGVMKTTNAQLDRYLDEIRIKRVEPFYEQELRPRAIILNIVRCYVTLFRSAGVDNRDAFDEWAKTEHAAIENVTEDDMRRLAETEDRWDNFLYAIDKALHDFDRDLIELDGYDAAKICVYDGHKDILLKEHLHQECKDLALLVYFGALHTPASTDLLREVLIDKWEYLKERHCKPILITTTDHEVAESWVQPVTEVTGVPVSVLQDSGEMKEKLNLPISMLQSSSMEVIHLLASDLVSRRTALPKVSEDSVTDFEDAHQSTAILICTRDGTIVLGHRMQSAIERLDLNALMICLNQPKIKLPQQQSLGIRQQQLLDDGLEQLVLEDSYIKRRLSTLRDKHRRKLAMTTPRSRSCAIL</sequence>
<proteinExistence type="predicted"/>
<dbReference type="WBParaSite" id="PSAMB.scaffold980size37711.g10123.t1">
    <property type="protein sequence ID" value="PSAMB.scaffold980size37711.g10123.t1"/>
    <property type="gene ID" value="PSAMB.scaffold980size37711.g10123"/>
</dbReference>
<evidence type="ECO:0000313" key="2">
    <source>
        <dbReference type="Proteomes" id="UP000887566"/>
    </source>
</evidence>
<name>A0A914XQS5_9BILA</name>
<reference evidence="3" key="1">
    <citation type="submission" date="2022-11" db="UniProtKB">
        <authorList>
            <consortium name="WormBaseParasite"/>
        </authorList>
    </citation>
    <scope>IDENTIFICATION</scope>
</reference>
<feature type="compositionally biased region" description="Polar residues" evidence="1">
    <location>
        <begin position="42"/>
        <end position="53"/>
    </location>
</feature>
<accession>A0A914XQS5</accession>
<protein>
    <submittedName>
        <fullName evidence="3">Uncharacterized protein</fullName>
    </submittedName>
</protein>
<feature type="region of interest" description="Disordered" evidence="1">
    <location>
        <begin position="1"/>
        <end position="53"/>
    </location>
</feature>
<dbReference type="AlphaFoldDB" id="A0A914XQS5"/>
<feature type="compositionally biased region" description="Polar residues" evidence="1">
    <location>
        <begin position="1"/>
        <end position="24"/>
    </location>
</feature>